<keyword evidence="1" id="KW-0812">Transmembrane</keyword>
<evidence type="ECO:0000313" key="4">
    <source>
        <dbReference type="Proteomes" id="UP001189429"/>
    </source>
</evidence>
<feature type="chain" id="PRO_5045706671" description="Transmembrane protein 107" evidence="2">
    <location>
        <begin position="18"/>
        <end position="101"/>
    </location>
</feature>
<reference evidence="3" key="1">
    <citation type="submission" date="2023-10" db="EMBL/GenBank/DDBJ databases">
        <authorList>
            <person name="Chen Y."/>
            <person name="Shah S."/>
            <person name="Dougan E. K."/>
            <person name="Thang M."/>
            <person name="Chan C."/>
        </authorList>
    </citation>
    <scope>NUCLEOTIDE SEQUENCE [LARGE SCALE GENOMIC DNA]</scope>
</reference>
<feature type="transmembrane region" description="Helical" evidence="1">
    <location>
        <begin position="48"/>
        <end position="75"/>
    </location>
</feature>
<evidence type="ECO:0008006" key="5">
    <source>
        <dbReference type="Google" id="ProtNLM"/>
    </source>
</evidence>
<dbReference type="Proteomes" id="UP001189429">
    <property type="component" value="Unassembled WGS sequence"/>
</dbReference>
<evidence type="ECO:0000256" key="1">
    <source>
        <dbReference type="SAM" id="Phobius"/>
    </source>
</evidence>
<accession>A0ABN9T7V6</accession>
<feature type="transmembrane region" description="Helical" evidence="1">
    <location>
        <begin position="12"/>
        <end position="36"/>
    </location>
</feature>
<keyword evidence="1" id="KW-0472">Membrane</keyword>
<proteinExistence type="predicted"/>
<sequence length="101" mass="11080">MIHDSMMFRAMLALCLASHCPPCCIVLVGLVVGIGIGSRGSVAERAMIILSLLLHLLLLNILVIALTLFNICQLLDLRASGHRRYFFDRHPVAARDLARAS</sequence>
<feature type="signal peptide" evidence="2">
    <location>
        <begin position="1"/>
        <end position="17"/>
    </location>
</feature>
<organism evidence="3 4">
    <name type="scientific">Prorocentrum cordatum</name>
    <dbReference type="NCBI Taxonomy" id="2364126"/>
    <lineage>
        <taxon>Eukaryota</taxon>
        <taxon>Sar</taxon>
        <taxon>Alveolata</taxon>
        <taxon>Dinophyceae</taxon>
        <taxon>Prorocentrales</taxon>
        <taxon>Prorocentraceae</taxon>
        <taxon>Prorocentrum</taxon>
    </lineage>
</organism>
<name>A0ABN9T7V6_9DINO</name>
<keyword evidence="2" id="KW-0732">Signal</keyword>
<gene>
    <name evidence="3" type="ORF">PCOR1329_LOCUS36456</name>
</gene>
<dbReference type="EMBL" id="CAUYUJ010014436">
    <property type="protein sequence ID" value="CAK0841183.1"/>
    <property type="molecule type" value="Genomic_DNA"/>
</dbReference>
<keyword evidence="1" id="KW-1133">Transmembrane helix</keyword>
<comment type="caution">
    <text evidence="3">The sequence shown here is derived from an EMBL/GenBank/DDBJ whole genome shotgun (WGS) entry which is preliminary data.</text>
</comment>
<protein>
    <recommendedName>
        <fullName evidence="5">Transmembrane protein 107</fullName>
    </recommendedName>
</protein>
<keyword evidence="4" id="KW-1185">Reference proteome</keyword>
<evidence type="ECO:0000313" key="3">
    <source>
        <dbReference type="EMBL" id="CAK0841183.1"/>
    </source>
</evidence>
<evidence type="ECO:0000256" key="2">
    <source>
        <dbReference type="SAM" id="SignalP"/>
    </source>
</evidence>